<evidence type="ECO:0000256" key="13">
    <source>
        <dbReference type="ARBA" id="ARBA00023136"/>
    </source>
</evidence>
<dbReference type="AlphaFoldDB" id="A0A0G3G1T6"/>
<evidence type="ECO:0000256" key="11">
    <source>
        <dbReference type="ARBA" id="ARBA00022842"/>
    </source>
</evidence>
<evidence type="ECO:0000313" key="21">
    <source>
        <dbReference type="Proteomes" id="UP000064201"/>
    </source>
</evidence>
<gene>
    <name evidence="19" type="primary">cobS</name>
    <name evidence="20" type="ORF">TVD_07065</name>
</gene>
<name>A0A0G3G1T6_9GAMM</name>
<protein>
    <recommendedName>
        <fullName evidence="6 19">Adenosylcobinamide-GDP ribazoletransferase</fullName>
        <ecNumber evidence="5 19">2.7.8.26</ecNumber>
    </recommendedName>
    <alternativeName>
        <fullName evidence="16 19">Cobalamin synthase</fullName>
    </alternativeName>
    <alternativeName>
        <fullName evidence="15 19">Cobalamin-5'-phosphate synthase</fullName>
    </alternativeName>
</protein>
<feature type="transmembrane region" description="Helical" evidence="19">
    <location>
        <begin position="181"/>
        <end position="198"/>
    </location>
</feature>
<dbReference type="EMBL" id="CP011367">
    <property type="protein sequence ID" value="AKJ95135.1"/>
    <property type="molecule type" value="Genomic_DNA"/>
</dbReference>
<evidence type="ECO:0000256" key="18">
    <source>
        <dbReference type="ARBA" id="ARBA00049504"/>
    </source>
</evidence>
<dbReference type="GO" id="GO:0009236">
    <property type="term" value="P:cobalamin biosynthetic process"/>
    <property type="evidence" value="ECO:0007669"/>
    <property type="project" value="UniProtKB-UniRule"/>
</dbReference>
<keyword evidence="11 19" id="KW-0460">Magnesium</keyword>
<evidence type="ECO:0000256" key="12">
    <source>
        <dbReference type="ARBA" id="ARBA00022989"/>
    </source>
</evidence>
<evidence type="ECO:0000256" key="6">
    <source>
        <dbReference type="ARBA" id="ARBA00015850"/>
    </source>
</evidence>
<evidence type="ECO:0000256" key="7">
    <source>
        <dbReference type="ARBA" id="ARBA00022475"/>
    </source>
</evidence>
<feature type="transmembrane region" description="Helical" evidence="19">
    <location>
        <begin position="205"/>
        <end position="223"/>
    </location>
</feature>
<evidence type="ECO:0000256" key="2">
    <source>
        <dbReference type="ARBA" id="ARBA00004651"/>
    </source>
</evidence>
<evidence type="ECO:0000256" key="14">
    <source>
        <dbReference type="ARBA" id="ARBA00025228"/>
    </source>
</evidence>
<dbReference type="GO" id="GO:0051073">
    <property type="term" value="F:adenosylcobinamide-GDP ribazoletransferase activity"/>
    <property type="evidence" value="ECO:0007669"/>
    <property type="project" value="UniProtKB-UniRule"/>
</dbReference>
<dbReference type="Proteomes" id="UP000064201">
    <property type="component" value="Chromosome"/>
</dbReference>
<dbReference type="HAMAP" id="MF_00719">
    <property type="entry name" value="CobS"/>
    <property type="match status" value="1"/>
</dbReference>
<dbReference type="PANTHER" id="PTHR34148:SF1">
    <property type="entry name" value="ADENOSYLCOBINAMIDE-GDP RIBAZOLETRANSFERASE"/>
    <property type="match status" value="1"/>
</dbReference>
<dbReference type="PANTHER" id="PTHR34148">
    <property type="entry name" value="ADENOSYLCOBINAMIDE-GDP RIBAZOLETRANSFERASE"/>
    <property type="match status" value="1"/>
</dbReference>
<keyword evidence="7 19" id="KW-1003">Cell membrane</keyword>
<feature type="transmembrane region" description="Helical" evidence="19">
    <location>
        <begin position="235"/>
        <end position="256"/>
    </location>
</feature>
<evidence type="ECO:0000256" key="3">
    <source>
        <dbReference type="ARBA" id="ARBA00004663"/>
    </source>
</evidence>
<feature type="transmembrane region" description="Helical" evidence="19">
    <location>
        <begin position="115"/>
        <end position="134"/>
    </location>
</feature>
<dbReference type="OrthoDB" id="9794626at2"/>
<comment type="catalytic activity">
    <reaction evidence="17 19">
        <text>alpha-ribazole + adenosylcob(III)inamide-GDP = adenosylcob(III)alamin + GMP + H(+)</text>
        <dbReference type="Rhea" id="RHEA:16049"/>
        <dbReference type="ChEBI" id="CHEBI:10329"/>
        <dbReference type="ChEBI" id="CHEBI:15378"/>
        <dbReference type="ChEBI" id="CHEBI:18408"/>
        <dbReference type="ChEBI" id="CHEBI:58115"/>
        <dbReference type="ChEBI" id="CHEBI:60487"/>
        <dbReference type="EC" id="2.7.8.26"/>
    </reaction>
</comment>
<evidence type="ECO:0000313" key="20">
    <source>
        <dbReference type="EMBL" id="AKJ95135.1"/>
    </source>
</evidence>
<dbReference type="InterPro" id="IPR003805">
    <property type="entry name" value="CobS"/>
</dbReference>
<accession>A0A0G3G1T6</accession>
<evidence type="ECO:0000256" key="9">
    <source>
        <dbReference type="ARBA" id="ARBA00022679"/>
    </source>
</evidence>
<feature type="transmembrane region" description="Helical" evidence="19">
    <location>
        <begin position="64"/>
        <end position="83"/>
    </location>
</feature>
<dbReference type="STRING" id="106634.TVD_07065"/>
<evidence type="ECO:0000256" key="19">
    <source>
        <dbReference type="HAMAP-Rule" id="MF_00719"/>
    </source>
</evidence>
<keyword evidence="21" id="KW-1185">Reference proteome</keyword>
<comment type="similarity">
    <text evidence="4 19">Belongs to the CobS family.</text>
</comment>
<dbReference type="NCBIfam" id="TIGR00317">
    <property type="entry name" value="cobS"/>
    <property type="match status" value="1"/>
</dbReference>
<comment type="pathway">
    <text evidence="3 19">Cofactor biosynthesis; adenosylcobalamin biosynthesis; adenosylcobalamin from cob(II)yrinate a,c-diamide: step 7/7.</text>
</comment>
<keyword evidence="8 19" id="KW-0169">Cobalamin biosynthesis</keyword>
<dbReference type="PATRIC" id="fig|106634.4.peg.1444"/>
<dbReference type="GO" id="GO:0008818">
    <property type="term" value="F:cobalamin 5'-phosphate synthase activity"/>
    <property type="evidence" value="ECO:0007669"/>
    <property type="project" value="UniProtKB-UniRule"/>
</dbReference>
<sequence length="257" mass="26553">MSAVLKPFWLALQFLTRLPTPALDPQPADLGRSVLAYPLVGLILGLLVVLVGIALAAIPGTPPLLVAALVLALWVGLTGALHLDGLADTVDAWVGSHQDPERAQAIMKDPTSGPMAVAALVLVLLLKFAALVTVVETGAWIALLVAIVLGRAALTGLFLLVPYVREQGLGAEMAAHLPRSPAQMVLVATGVLILLLALVTGLWGLILGLAVALALVFAIAAFLRHWLGGFTGDTAGAALELVEVMAITVMALVLALH</sequence>
<dbReference type="EC" id="2.7.8.26" evidence="5 19"/>
<reference evidence="20 21" key="1">
    <citation type="submission" date="2015-04" db="EMBL/GenBank/DDBJ databases">
        <title>Complete Sequence for the Genome of the Thioalkalivibrio versutus D301.</title>
        <authorList>
            <person name="Mu T."/>
            <person name="Zhou J."/>
            <person name="Xu X."/>
        </authorList>
    </citation>
    <scope>NUCLEOTIDE SEQUENCE [LARGE SCALE GENOMIC DNA]</scope>
    <source>
        <strain evidence="20 21">D301</strain>
    </source>
</reference>
<evidence type="ECO:0000256" key="16">
    <source>
        <dbReference type="ARBA" id="ARBA00032853"/>
    </source>
</evidence>
<keyword evidence="9 19" id="KW-0808">Transferase</keyword>
<dbReference type="GO" id="GO:0005886">
    <property type="term" value="C:plasma membrane"/>
    <property type="evidence" value="ECO:0007669"/>
    <property type="project" value="UniProtKB-SubCell"/>
</dbReference>
<keyword evidence="13 19" id="KW-0472">Membrane</keyword>
<evidence type="ECO:0000256" key="17">
    <source>
        <dbReference type="ARBA" id="ARBA00048623"/>
    </source>
</evidence>
<dbReference type="NCBIfam" id="NF001278">
    <property type="entry name" value="PRK00235.1-5"/>
    <property type="match status" value="1"/>
</dbReference>
<feature type="transmembrane region" description="Helical" evidence="19">
    <location>
        <begin position="141"/>
        <end position="161"/>
    </location>
</feature>
<evidence type="ECO:0000256" key="1">
    <source>
        <dbReference type="ARBA" id="ARBA00001946"/>
    </source>
</evidence>
<organism evidence="20 21">
    <name type="scientific">Thioalkalivibrio versutus</name>
    <dbReference type="NCBI Taxonomy" id="106634"/>
    <lineage>
        <taxon>Bacteria</taxon>
        <taxon>Pseudomonadati</taxon>
        <taxon>Pseudomonadota</taxon>
        <taxon>Gammaproteobacteria</taxon>
        <taxon>Chromatiales</taxon>
        <taxon>Ectothiorhodospiraceae</taxon>
        <taxon>Thioalkalivibrio</taxon>
    </lineage>
</organism>
<proteinExistence type="inferred from homology"/>
<evidence type="ECO:0000256" key="4">
    <source>
        <dbReference type="ARBA" id="ARBA00010561"/>
    </source>
</evidence>
<evidence type="ECO:0000256" key="15">
    <source>
        <dbReference type="ARBA" id="ARBA00032605"/>
    </source>
</evidence>
<dbReference type="KEGG" id="tvr:TVD_07065"/>
<comment type="function">
    <text evidence="14 19">Joins adenosylcobinamide-GDP and alpha-ribazole to generate adenosylcobalamin (Ado-cobalamin). Also synthesizes adenosylcobalamin 5'-phosphate from adenosylcobinamide-GDP and alpha-ribazole 5'-phosphate.</text>
</comment>
<evidence type="ECO:0000256" key="8">
    <source>
        <dbReference type="ARBA" id="ARBA00022573"/>
    </source>
</evidence>
<keyword evidence="12 19" id="KW-1133">Transmembrane helix</keyword>
<evidence type="ECO:0000256" key="5">
    <source>
        <dbReference type="ARBA" id="ARBA00013200"/>
    </source>
</evidence>
<dbReference type="UniPathway" id="UPA00148">
    <property type="reaction ID" value="UER00238"/>
</dbReference>
<comment type="cofactor">
    <cofactor evidence="1 19">
        <name>Mg(2+)</name>
        <dbReference type="ChEBI" id="CHEBI:18420"/>
    </cofactor>
</comment>
<evidence type="ECO:0000256" key="10">
    <source>
        <dbReference type="ARBA" id="ARBA00022692"/>
    </source>
</evidence>
<dbReference type="RefSeq" id="WP_047251200.1">
    <property type="nucleotide sequence ID" value="NZ_CP011367.1"/>
</dbReference>
<comment type="subcellular location">
    <subcellularLocation>
        <location evidence="2 19">Cell membrane</location>
        <topology evidence="2 19">Multi-pass membrane protein</topology>
    </subcellularLocation>
</comment>
<comment type="catalytic activity">
    <reaction evidence="18 19">
        <text>alpha-ribazole 5'-phosphate + adenosylcob(III)inamide-GDP = adenosylcob(III)alamin 5'-phosphate + GMP + H(+)</text>
        <dbReference type="Rhea" id="RHEA:23560"/>
        <dbReference type="ChEBI" id="CHEBI:15378"/>
        <dbReference type="ChEBI" id="CHEBI:57918"/>
        <dbReference type="ChEBI" id="CHEBI:58115"/>
        <dbReference type="ChEBI" id="CHEBI:60487"/>
        <dbReference type="ChEBI" id="CHEBI:60493"/>
        <dbReference type="EC" id="2.7.8.26"/>
    </reaction>
</comment>
<keyword evidence="10 19" id="KW-0812">Transmembrane</keyword>
<feature type="transmembrane region" description="Helical" evidence="19">
    <location>
        <begin position="35"/>
        <end position="57"/>
    </location>
</feature>
<dbReference type="Pfam" id="PF02654">
    <property type="entry name" value="CobS"/>
    <property type="match status" value="1"/>
</dbReference>